<dbReference type="PROSITE" id="PS00518">
    <property type="entry name" value="ZF_RING_1"/>
    <property type="match status" value="1"/>
</dbReference>
<name>A0AAN7TB13_9PEZI</name>
<evidence type="ECO:0000256" key="3">
    <source>
        <dbReference type="ARBA" id="ARBA00022833"/>
    </source>
</evidence>
<dbReference type="InterPro" id="IPR013083">
    <property type="entry name" value="Znf_RING/FYVE/PHD"/>
</dbReference>
<protein>
    <recommendedName>
        <fullName evidence="7">RING-type domain-containing protein</fullName>
    </recommendedName>
</protein>
<evidence type="ECO:0000256" key="4">
    <source>
        <dbReference type="SAM" id="MobiDB-lite"/>
    </source>
</evidence>
<feature type="region of interest" description="Disordered" evidence="4">
    <location>
        <begin position="96"/>
        <end position="124"/>
    </location>
</feature>
<dbReference type="AlphaFoldDB" id="A0AAN7TB13"/>
<dbReference type="SUPFAM" id="SSF57850">
    <property type="entry name" value="RING/U-box"/>
    <property type="match status" value="1"/>
</dbReference>
<dbReference type="InterPro" id="IPR017907">
    <property type="entry name" value="Znf_RING_CS"/>
</dbReference>
<gene>
    <name evidence="5" type="ORF">LTR62_007120</name>
</gene>
<dbReference type="Proteomes" id="UP001310890">
    <property type="component" value="Unassembled WGS sequence"/>
</dbReference>
<accession>A0AAN7TB13</accession>
<dbReference type="EMBL" id="JAVRRL010000066">
    <property type="protein sequence ID" value="KAK5109351.1"/>
    <property type="molecule type" value="Genomic_DNA"/>
</dbReference>
<evidence type="ECO:0000256" key="1">
    <source>
        <dbReference type="ARBA" id="ARBA00022723"/>
    </source>
</evidence>
<keyword evidence="2" id="KW-0863">Zinc-finger</keyword>
<sequence length="293" mass="32336">MALWEGVFQDMDPLTLSTIVELQLQDSQQLVANAKGKEREGTMSDGALALQMYIEDLTTMSAVLDDRRIAQSVTTAVLLDSRFLRREYELQDQAARDHQLARSMQDDGAAVPAHASTKPSSGGEQDIWMDDEFLAKMAAMYVGPSTPPALVYDSDSDGTVAESSHWAAVRGKNETPKKGHCIACGDDMDFIDVARVPCNHEYCRPCLAQLFELSMTDESLFPPRCDSLEIPVARVRFWLPDDLLKRYEAAYSELIVAAVRNSAMCAARNGRHATVSNGTRTVCSSEPHRLSTV</sequence>
<keyword evidence="3" id="KW-0862">Zinc</keyword>
<evidence type="ECO:0008006" key="7">
    <source>
        <dbReference type="Google" id="ProtNLM"/>
    </source>
</evidence>
<organism evidence="5 6">
    <name type="scientific">Meristemomyces frigidus</name>
    <dbReference type="NCBI Taxonomy" id="1508187"/>
    <lineage>
        <taxon>Eukaryota</taxon>
        <taxon>Fungi</taxon>
        <taxon>Dikarya</taxon>
        <taxon>Ascomycota</taxon>
        <taxon>Pezizomycotina</taxon>
        <taxon>Dothideomycetes</taxon>
        <taxon>Dothideomycetidae</taxon>
        <taxon>Mycosphaerellales</taxon>
        <taxon>Teratosphaeriaceae</taxon>
        <taxon>Meristemomyces</taxon>
    </lineage>
</organism>
<dbReference type="Gene3D" id="3.30.40.10">
    <property type="entry name" value="Zinc/RING finger domain, C3HC4 (zinc finger)"/>
    <property type="match status" value="1"/>
</dbReference>
<proteinExistence type="predicted"/>
<evidence type="ECO:0000313" key="5">
    <source>
        <dbReference type="EMBL" id="KAK5109351.1"/>
    </source>
</evidence>
<evidence type="ECO:0000256" key="2">
    <source>
        <dbReference type="ARBA" id="ARBA00022771"/>
    </source>
</evidence>
<keyword evidence="1" id="KW-0479">Metal-binding</keyword>
<reference evidence="5" key="1">
    <citation type="submission" date="2023-08" db="EMBL/GenBank/DDBJ databases">
        <title>Black Yeasts Isolated from many extreme environments.</title>
        <authorList>
            <person name="Coleine C."/>
            <person name="Stajich J.E."/>
            <person name="Selbmann L."/>
        </authorList>
    </citation>
    <scope>NUCLEOTIDE SEQUENCE</scope>
    <source>
        <strain evidence="5">CCFEE 5401</strain>
    </source>
</reference>
<dbReference type="GO" id="GO:0008270">
    <property type="term" value="F:zinc ion binding"/>
    <property type="evidence" value="ECO:0007669"/>
    <property type="project" value="UniProtKB-KW"/>
</dbReference>
<comment type="caution">
    <text evidence="5">The sequence shown here is derived from an EMBL/GenBank/DDBJ whole genome shotgun (WGS) entry which is preliminary data.</text>
</comment>
<evidence type="ECO:0000313" key="6">
    <source>
        <dbReference type="Proteomes" id="UP001310890"/>
    </source>
</evidence>